<dbReference type="Pfam" id="PF00621">
    <property type="entry name" value="RhoGEF"/>
    <property type="match status" value="1"/>
</dbReference>
<evidence type="ECO:0000259" key="3">
    <source>
        <dbReference type="PROSITE" id="PS50003"/>
    </source>
</evidence>
<dbReference type="PROSITE" id="PS50003">
    <property type="entry name" value="PH_DOMAIN"/>
    <property type="match status" value="1"/>
</dbReference>
<feature type="compositionally biased region" description="Polar residues" evidence="2">
    <location>
        <begin position="36"/>
        <end position="49"/>
    </location>
</feature>
<feature type="domain" description="PH" evidence="3">
    <location>
        <begin position="845"/>
        <end position="881"/>
    </location>
</feature>
<dbReference type="InterPro" id="IPR001849">
    <property type="entry name" value="PH_domain"/>
</dbReference>
<dbReference type="Gene3D" id="1.20.900.10">
    <property type="entry name" value="Dbl homology (DH) domain"/>
    <property type="match status" value="1"/>
</dbReference>
<dbReference type="GO" id="GO:0005085">
    <property type="term" value="F:guanyl-nucleotide exchange factor activity"/>
    <property type="evidence" value="ECO:0007669"/>
    <property type="project" value="UniProtKB-KW"/>
</dbReference>
<feature type="compositionally biased region" description="Basic and acidic residues" evidence="2">
    <location>
        <begin position="1"/>
        <end position="10"/>
    </location>
</feature>
<proteinExistence type="predicted"/>
<dbReference type="InterPro" id="IPR001180">
    <property type="entry name" value="CNH_dom"/>
</dbReference>
<dbReference type="SUPFAM" id="SSF48065">
    <property type="entry name" value="DBL homology domain (DH-domain)"/>
    <property type="match status" value="1"/>
</dbReference>
<organism evidence="6 7">
    <name type="scientific">Zygosaccharomyces rouxii</name>
    <dbReference type="NCBI Taxonomy" id="4956"/>
    <lineage>
        <taxon>Eukaryota</taxon>
        <taxon>Fungi</taxon>
        <taxon>Dikarya</taxon>
        <taxon>Ascomycota</taxon>
        <taxon>Saccharomycotina</taxon>
        <taxon>Saccharomycetes</taxon>
        <taxon>Saccharomycetales</taxon>
        <taxon>Saccharomycetaceae</taxon>
        <taxon>Zygosaccharomyces</taxon>
    </lineage>
</organism>
<evidence type="ECO:0000259" key="4">
    <source>
        <dbReference type="PROSITE" id="PS50010"/>
    </source>
</evidence>
<sequence length="1313" mass="148659">MGRNDIENHPHRVSNSTRRNDRGISLPKLPPLDTRQAFSDESESNTQDDVSIGWTPVSDKQPFSARTLPSLPQTPLKLNTKLVKSKSELFSNSSPPKSSNSIRRHKSRRPPPPPLASPDSPYAGSITSSRISRNSRVSTYNDEGDHVSSPLRSPNEMAISSDMISRNESSRNLSTRRSNESLPFISFDNTDYSTRALPPLPAYNLENSRTTNTTDDGSDIIEYYKKLAPPQAGARIASSHSKFSDSIGSYYSDSNYAFNNSTARNSSFNSLLGGKPLDLAPSITAPTQPFTIDSLDESKLYQCYSVSRLSDIYEWILKVYFEWFNEYVFGKIEFFQMVQLLLEFQMPKNFDQDTIDSNVDRIIESLVSQGAVRFDVEENEEIAIIIGGLDVSGVFTQLLPCYSFVDLAYYPIPTNSTQCYSITCVSRSIADVRPEIKLSDFINKSVGLWTDYWKLTPEEIAEINPREVQKQSFIFDLIILEERSMNMANAAVEIYGARFDPDLLPDEPEFATLAFDVFHPLIQLHKENLLSPIFWKLKTKGKFIDGVGKIYLKWCNEAREPYFRYATAMATVHEIITWEKQHNTRFAQWLREIDNSPEVTRSKMYHDVIFFGGFFKSLQNLPITLNSILKNTEPSVEDYEYLKLVIAEVENLSAEVDRVHGRAIDHRSLVRFSKQLVIRNPGNGSSGGYVNVASNSIKESLGGSYEGLDLGLTDPEKIIIHSGTVLKKREMWLDSSPVFIVLLDNYFLITEFMRKGNVERFRLVEKPIPIDYLNLEQKRGQDISGSASASIRESSIRDGRPSSQTPIAAVKPHLVSAATTVRTIYNSDKSSSAAESTNANAGSFEYSFKVRNTATSESFTFFTSTQNEYQNWINAFMECFKCKRGSSRAFDLQVLSTQFAYTEKDAPVNLPVAPEGSEIDVALKNYEARLSVREVDEQELWVTPTTIFCSTEFELDGKSFRLIATDYGILIREESGYEKNFVKLIQTNDARQMEVNTKLGLLFVLHDKLLCYFSISSILSAYCDPAKFTKSNHLVGVVIKDKVGYFKLADDFGNSKHLLYERKNKIVVLTPEFDRITKLLKYFKKYKEYKLPSSANGLLGYDVQDIVVFKKSFILCTSRGAILYHDTFNDDGIILPSFLNDSVMMSYTKHSHLSSNLFKTAMESSSKKDMSKQKIAEYVKKDIATSKTKTKTCFQIGNSGNFLFVYDEAVIKVDRHGEMPNWTEDILVLDFYCTGACFYEGYLILVGDNLIQIYRVKDSEVQFSRLAPVQIIKGKKIKLLNSSKTGNPVFILSHPQIANRQLLLTCKSRTGRN</sequence>
<dbReference type="InterPro" id="IPR057283">
    <property type="entry name" value="RGF3_WH"/>
</dbReference>
<feature type="region of interest" description="Disordered" evidence="2">
    <location>
        <begin position="784"/>
        <end position="803"/>
    </location>
</feature>
<dbReference type="InterPro" id="IPR000219">
    <property type="entry name" value="DH_dom"/>
</dbReference>
<dbReference type="InterPro" id="IPR011993">
    <property type="entry name" value="PH-like_dom_sf"/>
</dbReference>
<dbReference type="SMART" id="SM00325">
    <property type="entry name" value="RhoGEF"/>
    <property type="match status" value="1"/>
</dbReference>
<dbReference type="PANTHER" id="PTHR46572">
    <property type="entry name" value="RHO1 GDP-GTP EXCHANGE PROTEIN 1-RELATED"/>
    <property type="match status" value="1"/>
</dbReference>
<keyword evidence="1" id="KW-0344">Guanine-nucleotide releasing factor</keyword>
<dbReference type="Pfam" id="PF00780">
    <property type="entry name" value="CNH"/>
    <property type="match status" value="1"/>
</dbReference>
<dbReference type="PROSITE" id="PS50010">
    <property type="entry name" value="DH_2"/>
    <property type="match status" value="1"/>
</dbReference>
<feature type="compositionally biased region" description="Low complexity" evidence="2">
    <location>
        <begin position="784"/>
        <end position="793"/>
    </location>
</feature>
<evidence type="ECO:0000256" key="2">
    <source>
        <dbReference type="SAM" id="MobiDB-lite"/>
    </source>
</evidence>
<dbReference type="PROSITE" id="PS50219">
    <property type="entry name" value="CNH"/>
    <property type="match status" value="1"/>
</dbReference>
<feature type="domain" description="DH" evidence="4">
    <location>
        <begin position="469"/>
        <end position="659"/>
    </location>
</feature>
<evidence type="ECO:0000256" key="1">
    <source>
        <dbReference type="ARBA" id="ARBA00022658"/>
    </source>
</evidence>
<dbReference type="OrthoDB" id="660555at2759"/>
<dbReference type="eggNOG" id="KOG4305">
    <property type="taxonomic scope" value="Eukaryota"/>
</dbReference>
<evidence type="ECO:0000259" key="5">
    <source>
        <dbReference type="PROSITE" id="PS50219"/>
    </source>
</evidence>
<dbReference type="SUPFAM" id="SSF50729">
    <property type="entry name" value="PH domain-like"/>
    <property type="match status" value="1"/>
</dbReference>
<dbReference type="InterPro" id="IPR035899">
    <property type="entry name" value="DBL_dom_sf"/>
</dbReference>
<gene>
    <name evidence="6" type="ORF">ZYGR_0H04240</name>
</gene>
<dbReference type="Pfam" id="PF23582">
    <property type="entry name" value="WHD_RGF3"/>
    <property type="match status" value="1"/>
</dbReference>
<dbReference type="Proteomes" id="UP000187013">
    <property type="component" value="Unassembled WGS sequence"/>
</dbReference>
<feature type="domain" description="CNH" evidence="5">
    <location>
        <begin position="944"/>
        <end position="1287"/>
    </location>
</feature>
<evidence type="ECO:0000313" key="6">
    <source>
        <dbReference type="EMBL" id="GAV47578.1"/>
    </source>
</evidence>
<feature type="compositionally biased region" description="Low complexity" evidence="2">
    <location>
        <begin position="117"/>
        <end position="139"/>
    </location>
</feature>
<dbReference type="EMBL" id="BDGX01000008">
    <property type="protein sequence ID" value="GAV47578.1"/>
    <property type="molecule type" value="Genomic_DNA"/>
</dbReference>
<evidence type="ECO:0000313" key="7">
    <source>
        <dbReference type="Proteomes" id="UP000187013"/>
    </source>
</evidence>
<comment type="caution">
    <text evidence="6">The sequence shown here is derived from an EMBL/GenBank/DDBJ whole genome shotgun (WGS) entry which is preliminary data.</text>
</comment>
<feature type="compositionally biased region" description="Low complexity" evidence="2">
    <location>
        <begin position="91"/>
        <end position="101"/>
    </location>
</feature>
<dbReference type="SMART" id="SM00036">
    <property type="entry name" value="CNH"/>
    <property type="match status" value="1"/>
</dbReference>
<feature type="compositionally biased region" description="Polar residues" evidence="2">
    <location>
        <begin position="162"/>
        <end position="176"/>
    </location>
</feature>
<feature type="region of interest" description="Disordered" evidence="2">
    <location>
        <begin position="1"/>
        <end position="178"/>
    </location>
</feature>
<reference evidence="6 7" key="1">
    <citation type="submission" date="2016-08" db="EMBL/GenBank/DDBJ databases">
        <title>Draft genome sequence of allopolyploid Zygosaccharomyces rouxii.</title>
        <authorList>
            <person name="Watanabe J."/>
            <person name="Uehara K."/>
            <person name="Mogi Y."/>
            <person name="Tsukioka Y."/>
        </authorList>
    </citation>
    <scope>NUCLEOTIDE SEQUENCE [LARGE SCALE GENOMIC DNA]</scope>
    <source>
        <strain evidence="6 7">NBRC 110957</strain>
    </source>
</reference>
<dbReference type="PANTHER" id="PTHR46572:SF1">
    <property type="entry name" value="RHO1 GUANINE NUCLEOTIDE EXCHANGE FACTOR TUS1"/>
    <property type="match status" value="1"/>
</dbReference>
<dbReference type="InterPro" id="IPR052233">
    <property type="entry name" value="Rho-type_GEFs"/>
</dbReference>
<protein>
    <recommendedName>
        <fullName evidence="8">Rho1 guanine nucleotide exchange factor TUS1</fullName>
    </recommendedName>
</protein>
<dbReference type="SMART" id="SM00233">
    <property type="entry name" value="PH"/>
    <property type="match status" value="1"/>
</dbReference>
<accession>A0A1Q2ZW80</accession>
<dbReference type="Gene3D" id="2.30.29.30">
    <property type="entry name" value="Pleckstrin-homology domain (PH domain)/Phosphotyrosine-binding domain (PTB)"/>
    <property type="match status" value="1"/>
</dbReference>
<name>A0A1Q2ZW80_ZYGRO</name>
<evidence type="ECO:0008006" key="8">
    <source>
        <dbReference type="Google" id="ProtNLM"/>
    </source>
</evidence>